<feature type="region of interest" description="Disordered" evidence="5">
    <location>
        <begin position="456"/>
        <end position="476"/>
    </location>
</feature>
<dbReference type="SUPFAM" id="SSF55961">
    <property type="entry name" value="Bet v1-like"/>
    <property type="match status" value="1"/>
</dbReference>
<feature type="compositionally biased region" description="Basic and acidic residues" evidence="5">
    <location>
        <begin position="1311"/>
        <end position="1332"/>
    </location>
</feature>
<sequence length="2060" mass="228457">MPEPQPDSPPAAAANQAGRAIPVGLNEAALDSPTFRVTSANFGDQVDAIEKWLNGYAQSTSKLLHDILALEETINTFLVKTMPSAADGVVDNDYTFLALKRVGDGWRDYWIQMISTMKKMEGVVVDPIRQFIVGDLRNFKECKRAMEQAQRTFDSTLARYVSQSKTKEPSALREDAFAVFETRKAYLKASMDYCQLAPQLRFSMDKLLVKISTERWHQLRRTKEAAGDTGRWNQEMERIQGWSNEMGASEMVFRRELQSARREIGENALTVFKPSREIEDYSTSTVPFLGTRGPITVRLEEGAAVISEKQGWLFLRVLSGKPARHTWIRRWYYCRDGIFGWLTPGPLGVLQGDEIGVLLCNAKPAVAEDRRFCFEVKTKSQTILLQAETQGELTEWLEVFEVTKKRAFETTMNRTSASLPGSVDPAFSITPPSIPEFSAKTLDAQAGIYDETIPTTDRTATLPVPGPDGNLSTRQSFDVNGSISRRTITALGRDLAREEGESGREHAARIIQKLDLHRKATFSNQGPEATQGGSSATAAGLANMMATSHTLPPGFPGNIGAAPSTFRQTTSMLPTIDTQAGSLAPATLAKPPSMTGLSRIAVLASGDRQPVGNNRKLPAAVVANYWGTNPWGAMNAPSQPVLPRLDEDDPIGVVVPGSTVGQSAQQKEGGEYFPRNYPAELRAQHAQFRLLFPDAPLEEKLVLVFRAAWTGSPERGPGKPDMAGDGRIYVTPDNMYFYGQQIGLVTAYNISLDIISEVTAAPGRDCDFIFLHLNENANETGYTRITIKVFLEDLGLLHTRLNLLIDDIQAEEPMDVQTIVTTLINLEKEEYDRPSPSVESWEEVSANTPMDDGTSMGRPVARRMEFSPPLRPSRSRARHNQKLQLPARPVIYEPEGMKEMAAERHFEISAKSCFHVLFGDKSFVFPKLYFERRAQQIAQGPWVLVDQGRMRRDFQFKVDYTDVLGRSKTADVNDYQIIEVFSDHVTYVVTHAKTAWHLPHSTWFKVITKIVITHVAKSKCKLAIYTKTDWSKNPALSKNLIDRQAVRDAASDAEELAEVATDQVRKLGTRSRTNRAIQVYGQIGQQTEVVVFSPAATDSTKKQAIKPRTLTTMVFETIRSFGESAVSSLIMWAIAALRNLFNLITAQWIILALLAFSTLTNVLLTSSETSTWWSERRAVGFMQNIGIRPNSMMSKAIYFSDLDTASGTNEALSFPENSTCFSTFKGLLDTTDMDTPWEDAGASLTTPTSRSTARRLRRTRQRLGTYRHDLLVAMRVVNSIEREMLQSEWENWLVDERFLCDELDTMLQQQDETKGQKKGAEGGKKDKGDKGSQKVMEPLPAKRRQALEQWRDSYCSSCKRDYQVVMKGRKLSALRTNTYAHDRRHLLVPLAYTDTTTNSHSSTTAMGATHHEPLGAMGPVEWEQVPQDNLDEFLADVITETQTVIESIPASAKTDSSSSGGRARSKTESAASAPDIKRALILRQKAEAISQAQDLQKEWKEIKVNAKENPLGINVYKLGSKDGRGAWFARRSVHEGLSFDDWKKGLSVEFSETMKVQGAPGSGNIRGIGADKRVEDKQIGDEGQLQVFQLSAQFPGPTAPRDFVTLLLTCETSVKSGEGSRPLRQYMIVSKPCEHPECPPRSGIIRGYYESVEVIREVPIDNFASKRSLSSADLTERDEGRIASPKPGSESHGSMPTDEPATAVEWLMVTRSDPGGSVPRFLIEKGTPPGIVGDAGKFLKWVTAKAMHGFAEPEENAETKNAAKGAEASTLNNAKYSAAPVPTTNIEKSKAEPVVPHSNQDDPFPGSNGLYGVIAGAIGAASAYIPASLLKTWGTGSDLGSTDDSASDVHAVGEDQRDDESDTSSIRSFASALEKSVTAENKSPDSPAESQSETSRNAQQSLADKELKKLEHKKKKLDEKLAKLEERRQSKLVGDKEKDAATLAKLREKHEKEVAKQEEKYRREMRKLEEKRERDQRKAEERRRKAAEQEEKNNLSLELERVRTERDVARRQIELLEGQVGELQAQNTLLVRKLGKNGLLDGPGSPSSSIKSIKRASTEV</sequence>
<keyword evidence="3" id="KW-1133">Transmembrane helix</keyword>
<dbReference type="Pfam" id="PF11274">
    <property type="entry name" value="DUF3074"/>
    <property type="match status" value="1"/>
</dbReference>
<protein>
    <recommendedName>
        <fullName evidence="10">PH domain-containing protein</fullName>
    </recommendedName>
</protein>
<feature type="domain" description="VASt" evidence="7">
    <location>
        <begin position="896"/>
        <end position="1068"/>
    </location>
</feature>
<dbReference type="SMART" id="SM00233">
    <property type="entry name" value="PH"/>
    <property type="match status" value="1"/>
</dbReference>
<evidence type="ECO:0000256" key="4">
    <source>
        <dbReference type="ARBA" id="ARBA00023136"/>
    </source>
</evidence>
<dbReference type="Gene3D" id="1.20.1270.60">
    <property type="entry name" value="Arfaptin homology (AH) domain/BAR domain"/>
    <property type="match status" value="1"/>
</dbReference>
<feature type="region of interest" description="Disordered" evidence="5">
    <location>
        <begin position="1309"/>
        <end position="1344"/>
    </location>
</feature>
<proteinExistence type="predicted"/>
<dbReference type="CDD" id="cd13280">
    <property type="entry name" value="PH_SIP3"/>
    <property type="match status" value="1"/>
</dbReference>
<dbReference type="GO" id="GO:0005737">
    <property type="term" value="C:cytoplasm"/>
    <property type="evidence" value="ECO:0007669"/>
    <property type="project" value="InterPro"/>
</dbReference>
<evidence type="ECO:0008006" key="10">
    <source>
        <dbReference type="Google" id="ProtNLM"/>
    </source>
</evidence>
<accession>A0A8K0S0S4</accession>
<dbReference type="InterPro" id="IPR042067">
    <property type="entry name" value="Sip3_PH"/>
</dbReference>
<name>A0A8K0S0S4_9HYPO</name>
<dbReference type="GO" id="GO:0016020">
    <property type="term" value="C:membrane"/>
    <property type="evidence" value="ECO:0007669"/>
    <property type="project" value="UniProtKB-SubCell"/>
</dbReference>
<evidence type="ECO:0000313" key="8">
    <source>
        <dbReference type="EMBL" id="KAH7251980.1"/>
    </source>
</evidence>
<evidence type="ECO:0000256" key="2">
    <source>
        <dbReference type="ARBA" id="ARBA00022692"/>
    </source>
</evidence>
<dbReference type="OrthoDB" id="10070851at2759"/>
<dbReference type="CDD" id="cd07609">
    <property type="entry name" value="BAR_SIP3_fungi"/>
    <property type="match status" value="1"/>
</dbReference>
<evidence type="ECO:0000256" key="5">
    <source>
        <dbReference type="SAM" id="MobiDB-lite"/>
    </source>
</evidence>
<evidence type="ECO:0000259" key="7">
    <source>
        <dbReference type="PROSITE" id="PS51778"/>
    </source>
</evidence>
<feature type="compositionally biased region" description="Low complexity" evidence="5">
    <location>
        <begin position="835"/>
        <end position="845"/>
    </location>
</feature>
<organism evidence="8 9">
    <name type="scientific">Fusarium tricinctum</name>
    <dbReference type="NCBI Taxonomy" id="61284"/>
    <lineage>
        <taxon>Eukaryota</taxon>
        <taxon>Fungi</taxon>
        <taxon>Dikarya</taxon>
        <taxon>Ascomycota</taxon>
        <taxon>Pezizomycotina</taxon>
        <taxon>Sordariomycetes</taxon>
        <taxon>Hypocreomycetidae</taxon>
        <taxon>Hypocreales</taxon>
        <taxon>Nectriaceae</taxon>
        <taxon>Fusarium</taxon>
        <taxon>Fusarium tricinctum species complex</taxon>
    </lineage>
</organism>
<feature type="region of interest" description="Disordered" evidence="5">
    <location>
        <begin position="835"/>
        <end position="859"/>
    </location>
</feature>
<gene>
    <name evidence="8" type="ORF">BKA59DRAFT_510084</name>
</gene>
<dbReference type="InterPro" id="IPR024500">
    <property type="entry name" value="DUF3074"/>
</dbReference>
<dbReference type="Pfam" id="PF16746">
    <property type="entry name" value="BAR_3"/>
    <property type="match status" value="1"/>
</dbReference>
<dbReference type="PROSITE" id="PS50003">
    <property type="entry name" value="PH_DOMAIN"/>
    <property type="match status" value="1"/>
</dbReference>
<comment type="caution">
    <text evidence="8">The sequence shown here is derived from an EMBL/GenBank/DDBJ whole genome shotgun (WGS) entry which is preliminary data.</text>
</comment>
<feature type="domain" description="PH" evidence="6">
    <location>
        <begin position="306"/>
        <end position="405"/>
    </location>
</feature>
<dbReference type="InterPro" id="IPR023393">
    <property type="entry name" value="START-like_dom_sf"/>
</dbReference>
<reference evidence="8" key="1">
    <citation type="journal article" date="2021" name="Nat. Commun.">
        <title>Genetic determinants of endophytism in the Arabidopsis root mycobiome.</title>
        <authorList>
            <person name="Mesny F."/>
            <person name="Miyauchi S."/>
            <person name="Thiergart T."/>
            <person name="Pickel B."/>
            <person name="Atanasova L."/>
            <person name="Karlsson M."/>
            <person name="Huettel B."/>
            <person name="Barry K.W."/>
            <person name="Haridas S."/>
            <person name="Chen C."/>
            <person name="Bauer D."/>
            <person name="Andreopoulos W."/>
            <person name="Pangilinan J."/>
            <person name="LaButti K."/>
            <person name="Riley R."/>
            <person name="Lipzen A."/>
            <person name="Clum A."/>
            <person name="Drula E."/>
            <person name="Henrissat B."/>
            <person name="Kohler A."/>
            <person name="Grigoriev I.V."/>
            <person name="Martin F.M."/>
            <person name="Hacquard S."/>
        </authorList>
    </citation>
    <scope>NUCLEOTIDE SEQUENCE</scope>
    <source>
        <strain evidence="8">MPI-SDFR-AT-0068</strain>
    </source>
</reference>
<dbReference type="Gene3D" id="3.30.530.20">
    <property type="match status" value="1"/>
</dbReference>
<feature type="compositionally biased region" description="Low complexity" evidence="5">
    <location>
        <begin position="2042"/>
        <end position="2051"/>
    </location>
</feature>
<dbReference type="InterPro" id="IPR001849">
    <property type="entry name" value="PH_domain"/>
</dbReference>
<keyword evidence="4" id="KW-0472">Membrane</keyword>
<feature type="region of interest" description="Disordered" evidence="5">
    <location>
        <begin position="1839"/>
        <end position="1995"/>
    </location>
</feature>
<dbReference type="Gene3D" id="2.30.29.30">
    <property type="entry name" value="Pleckstrin-homology domain (PH domain)/Phosphotyrosine-binding domain (PTB)"/>
    <property type="match status" value="1"/>
</dbReference>
<keyword evidence="9" id="KW-1185">Reference proteome</keyword>
<evidence type="ECO:0000256" key="1">
    <source>
        <dbReference type="ARBA" id="ARBA00004370"/>
    </source>
</evidence>
<evidence type="ECO:0000259" key="6">
    <source>
        <dbReference type="PROSITE" id="PS50003"/>
    </source>
</evidence>
<comment type="subcellular location">
    <subcellularLocation>
        <location evidence="1">Membrane</location>
    </subcellularLocation>
</comment>
<feature type="compositionally biased region" description="Polar residues" evidence="5">
    <location>
        <begin position="1888"/>
        <end position="1901"/>
    </location>
</feature>
<dbReference type="Proteomes" id="UP000813427">
    <property type="component" value="Unassembled WGS sequence"/>
</dbReference>
<evidence type="ECO:0000313" key="9">
    <source>
        <dbReference type="Proteomes" id="UP000813427"/>
    </source>
</evidence>
<dbReference type="PANTHER" id="PTHR14248">
    <property type="entry name" value="CYCLIN Y, ISOFORM A"/>
    <property type="match status" value="1"/>
</dbReference>
<dbReference type="InterPro" id="IPR011993">
    <property type="entry name" value="PH-like_dom_sf"/>
</dbReference>
<feature type="region of interest" description="Disordered" evidence="5">
    <location>
        <begin position="1670"/>
        <end position="1698"/>
    </location>
</feature>
<feature type="region of interest" description="Disordered" evidence="5">
    <location>
        <begin position="2036"/>
        <end position="2060"/>
    </location>
</feature>
<dbReference type="PROSITE" id="PS51778">
    <property type="entry name" value="VAST"/>
    <property type="match status" value="1"/>
</dbReference>
<dbReference type="InterPro" id="IPR027267">
    <property type="entry name" value="AH/BAR_dom_sf"/>
</dbReference>
<dbReference type="InterPro" id="IPR004148">
    <property type="entry name" value="BAR_dom"/>
</dbReference>
<dbReference type="EMBL" id="JAGPXF010000003">
    <property type="protein sequence ID" value="KAH7251980.1"/>
    <property type="molecule type" value="Genomic_DNA"/>
</dbReference>
<dbReference type="SUPFAM" id="SSF103657">
    <property type="entry name" value="BAR/IMD domain-like"/>
    <property type="match status" value="1"/>
</dbReference>
<dbReference type="SUPFAM" id="SSF50729">
    <property type="entry name" value="PH domain-like"/>
    <property type="match status" value="1"/>
</dbReference>
<dbReference type="InterPro" id="IPR031968">
    <property type="entry name" value="VASt"/>
</dbReference>
<evidence type="ECO:0000256" key="3">
    <source>
        <dbReference type="ARBA" id="ARBA00022989"/>
    </source>
</evidence>
<dbReference type="Pfam" id="PF00169">
    <property type="entry name" value="PH"/>
    <property type="match status" value="1"/>
</dbReference>
<dbReference type="Pfam" id="PF16016">
    <property type="entry name" value="VASt"/>
    <property type="match status" value="1"/>
</dbReference>
<dbReference type="InterPro" id="IPR039463">
    <property type="entry name" value="Sip3/Lam1_BAR"/>
</dbReference>
<feature type="compositionally biased region" description="Basic and acidic residues" evidence="5">
    <location>
        <begin position="1916"/>
        <end position="1995"/>
    </location>
</feature>
<feature type="region of interest" description="Disordered" evidence="5">
    <location>
        <begin position="1448"/>
        <end position="1471"/>
    </location>
</feature>
<keyword evidence="2" id="KW-0812">Transmembrane</keyword>